<dbReference type="InterPro" id="IPR025970">
    <property type="entry name" value="SusE"/>
</dbReference>
<reference evidence="2 3" key="1">
    <citation type="submission" date="2019-01" db="EMBL/GenBank/DDBJ databases">
        <authorList>
            <person name="Chen W.-M."/>
        </authorList>
    </citation>
    <scope>NUCLEOTIDE SEQUENCE [LARGE SCALE GENOMIC DNA]</scope>
    <source>
        <strain evidence="2 3">YBJ-36</strain>
    </source>
</reference>
<dbReference type="AlphaFoldDB" id="A0A3S2V9Y5"/>
<dbReference type="Proteomes" id="UP000282759">
    <property type="component" value="Unassembled WGS sequence"/>
</dbReference>
<dbReference type="Pfam" id="PF14292">
    <property type="entry name" value="SusE"/>
    <property type="match status" value="1"/>
</dbReference>
<dbReference type="RefSeq" id="WP_127702768.1">
    <property type="nucleotide sequence ID" value="NZ_SACK01000001.1"/>
</dbReference>
<sequence length="374" mass="41335">MKNIIQYCSMAILAVLAITSCKKEVRDLNTNISAVNTLNLPEEAEDIDLKDPGVTALQFSWEPATSEDGGVILYEIAFDKENGDFSQPIYKTVSDGAGVQSRITISRKELLKIAAFSGIEALGSGKVKWTVMASKGTNNLKGSTSRSLTMQRPAGFAEIPAELFVTGTATEDGGDVTKAIRLNKTEEGVFEIYTSIKAGTYWFTDKQAAGGKTYYFEGNELKEGDNPVTVTGDAKTYRLNLDLNVAEFKSLEVQEIGLYMAAYDKEIGTLTYQGNSTWSAASIPVEFFPFSWGRDERYKFKVHTAAGDEWLGSYEKDNVQPAGQPDSYFYLYPRPQSQWDYTYKFDPSADGKNVKAEVFFKPGAAYTHKITVVN</sequence>
<dbReference type="OrthoDB" id="631295at2"/>
<dbReference type="PROSITE" id="PS51257">
    <property type="entry name" value="PROKAR_LIPOPROTEIN"/>
    <property type="match status" value="1"/>
</dbReference>
<organism evidence="2 3">
    <name type="scientific">Mucilaginibacter limnophilus</name>
    <dbReference type="NCBI Taxonomy" id="1932778"/>
    <lineage>
        <taxon>Bacteria</taxon>
        <taxon>Pseudomonadati</taxon>
        <taxon>Bacteroidota</taxon>
        <taxon>Sphingobacteriia</taxon>
        <taxon>Sphingobacteriales</taxon>
        <taxon>Sphingobacteriaceae</taxon>
        <taxon>Mucilaginibacter</taxon>
    </lineage>
</organism>
<comment type="caution">
    <text evidence="2">The sequence shown here is derived from an EMBL/GenBank/DDBJ whole genome shotgun (WGS) entry which is preliminary data.</text>
</comment>
<accession>A0A3S2V9Y5</accession>
<proteinExistence type="predicted"/>
<evidence type="ECO:0000313" key="3">
    <source>
        <dbReference type="Proteomes" id="UP000282759"/>
    </source>
</evidence>
<name>A0A3S2V9Y5_9SPHI</name>
<evidence type="ECO:0000313" key="2">
    <source>
        <dbReference type="EMBL" id="RVU02392.1"/>
    </source>
</evidence>
<gene>
    <name evidence="2" type="ORF">EOD41_00170</name>
</gene>
<feature type="domain" description="SusE outer membrane protein" evidence="1">
    <location>
        <begin position="30"/>
        <end position="131"/>
    </location>
</feature>
<keyword evidence="3" id="KW-1185">Reference proteome</keyword>
<evidence type="ECO:0000259" key="1">
    <source>
        <dbReference type="Pfam" id="PF14292"/>
    </source>
</evidence>
<protein>
    <recommendedName>
        <fullName evidence="1">SusE outer membrane protein domain-containing protein</fullName>
    </recommendedName>
</protein>
<dbReference type="EMBL" id="SACK01000001">
    <property type="protein sequence ID" value="RVU02392.1"/>
    <property type="molecule type" value="Genomic_DNA"/>
</dbReference>